<feature type="zinc finger region" description="C3H1-type" evidence="4">
    <location>
        <begin position="22"/>
        <end position="50"/>
    </location>
</feature>
<dbReference type="InterPro" id="IPR001202">
    <property type="entry name" value="WW_dom"/>
</dbReference>
<dbReference type="CDD" id="cd00201">
    <property type="entry name" value="WW"/>
    <property type="match status" value="1"/>
</dbReference>
<evidence type="ECO:0000256" key="2">
    <source>
        <dbReference type="ARBA" id="ARBA00022771"/>
    </source>
</evidence>
<feature type="region of interest" description="Disordered" evidence="5">
    <location>
        <begin position="154"/>
        <end position="254"/>
    </location>
</feature>
<feature type="domain" description="C3H1-type" evidence="7">
    <location>
        <begin position="22"/>
        <end position="50"/>
    </location>
</feature>
<evidence type="ECO:0000256" key="4">
    <source>
        <dbReference type="PROSITE-ProRule" id="PRU00723"/>
    </source>
</evidence>
<feature type="compositionally biased region" description="Gly residues" evidence="5">
    <location>
        <begin position="114"/>
        <end position="131"/>
    </location>
</feature>
<protein>
    <submittedName>
        <fullName evidence="8">Uncharacterized protein</fullName>
    </submittedName>
</protein>
<evidence type="ECO:0000256" key="3">
    <source>
        <dbReference type="ARBA" id="ARBA00022833"/>
    </source>
</evidence>
<evidence type="ECO:0000256" key="5">
    <source>
        <dbReference type="SAM" id="MobiDB-lite"/>
    </source>
</evidence>
<keyword evidence="9" id="KW-1185">Reference proteome</keyword>
<dbReference type="InterPro" id="IPR041367">
    <property type="entry name" value="Znf-CCCH_4"/>
</dbReference>
<dbReference type="AlphaFoldDB" id="A0AAE0FVE8"/>
<feature type="region of interest" description="Disordered" evidence="5">
    <location>
        <begin position="1"/>
        <end position="131"/>
    </location>
</feature>
<keyword evidence="2 4" id="KW-0863">Zinc-finger</keyword>
<proteinExistence type="predicted"/>
<accession>A0AAE0FVE8</accession>
<feature type="compositionally biased region" description="Low complexity" evidence="5">
    <location>
        <begin position="237"/>
        <end position="254"/>
    </location>
</feature>
<dbReference type="InterPro" id="IPR000571">
    <property type="entry name" value="Znf_CCCH"/>
</dbReference>
<feature type="compositionally biased region" description="Polar residues" evidence="5">
    <location>
        <begin position="224"/>
        <end position="236"/>
    </location>
</feature>
<dbReference type="InterPro" id="IPR036855">
    <property type="entry name" value="Znf_CCCH_sf"/>
</dbReference>
<evidence type="ECO:0000256" key="1">
    <source>
        <dbReference type="ARBA" id="ARBA00022723"/>
    </source>
</evidence>
<feature type="compositionally biased region" description="Gly residues" evidence="5">
    <location>
        <begin position="196"/>
        <end position="209"/>
    </location>
</feature>
<dbReference type="SMART" id="SM00456">
    <property type="entry name" value="WW"/>
    <property type="match status" value="1"/>
</dbReference>
<evidence type="ECO:0000313" key="9">
    <source>
        <dbReference type="Proteomes" id="UP001190700"/>
    </source>
</evidence>
<dbReference type="InterPro" id="IPR036020">
    <property type="entry name" value="WW_dom_sf"/>
</dbReference>
<evidence type="ECO:0000259" key="6">
    <source>
        <dbReference type="PROSITE" id="PS50020"/>
    </source>
</evidence>
<feature type="domain" description="WW" evidence="6">
    <location>
        <begin position="249"/>
        <end position="282"/>
    </location>
</feature>
<dbReference type="Pfam" id="PF18044">
    <property type="entry name" value="zf-CCCH_4"/>
    <property type="match status" value="1"/>
</dbReference>
<dbReference type="SUPFAM" id="SSF51045">
    <property type="entry name" value="WW domain"/>
    <property type="match status" value="1"/>
</dbReference>
<dbReference type="SMART" id="SM00356">
    <property type="entry name" value="ZnF_C3H1"/>
    <property type="match status" value="1"/>
</dbReference>
<keyword evidence="3 4" id="KW-0862">Zinc</keyword>
<evidence type="ECO:0000259" key="7">
    <source>
        <dbReference type="PROSITE" id="PS50103"/>
    </source>
</evidence>
<gene>
    <name evidence="8" type="ORF">CYMTET_24754</name>
</gene>
<sequence>MSGFGSEGPPRERRGFRGTAENAKTVLCTRFTSPEGCRFGDRCNFAHGDTELRPRPPRGTSPRGGNRFGQSGFAGAGSGNRDPWAANQDPLGPQGGNGGGSEQQEPNEEYRLWSGGGRGGGGGYVNGTPAGPGSGGAAGDYKLWSGRGGGGYGGIGGPGASQGAGQPGVGAGAGGPTAGAGGQGNDEEYRLWGNKSWGGNGVGSNGGEYPGAAGQPAFVASDNHGVSNAWANKNDNSTSDGTTGAEAAGASSHGWTTHCAPDGHCYYYNTKTGVSQWERPMEMDFPMSKS</sequence>
<dbReference type="Proteomes" id="UP001190700">
    <property type="component" value="Unassembled WGS sequence"/>
</dbReference>
<dbReference type="PROSITE" id="PS01159">
    <property type="entry name" value="WW_DOMAIN_1"/>
    <property type="match status" value="1"/>
</dbReference>
<feature type="compositionally biased region" description="Gly residues" evidence="5">
    <location>
        <begin position="154"/>
        <end position="184"/>
    </location>
</feature>
<dbReference type="PROSITE" id="PS50020">
    <property type="entry name" value="WW_DOMAIN_2"/>
    <property type="match status" value="1"/>
</dbReference>
<dbReference type="Pfam" id="PF00397">
    <property type="entry name" value="WW"/>
    <property type="match status" value="1"/>
</dbReference>
<keyword evidence="1 4" id="KW-0479">Metal-binding</keyword>
<dbReference type="GO" id="GO:0008270">
    <property type="term" value="F:zinc ion binding"/>
    <property type="evidence" value="ECO:0007669"/>
    <property type="project" value="UniProtKB-KW"/>
</dbReference>
<dbReference type="SUPFAM" id="SSF90229">
    <property type="entry name" value="CCCH zinc finger"/>
    <property type="match status" value="1"/>
</dbReference>
<dbReference type="EMBL" id="LGRX02012921">
    <property type="protein sequence ID" value="KAK3266634.1"/>
    <property type="molecule type" value="Genomic_DNA"/>
</dbReference>
<organism evidence="8 9">
    <name type="scientific">Cymbomonas tetramitiformis</name>
    <dbReference type="NCBI Taxonomy" id="36881"/>
    <lineage>
        <taxon>Eukaryota</taxon>
        <taxon>Viridiplantae</taxon>
        <taxon>Chlorophyta</taxon>
        <taxon>Pyramimonadophyceae</taxon>
        <taxon>Pyramimonadales</taxon>
        <taxon>Pyramimonadaceae</taxon>
        <taxon>Cymbomonas</taxon>
    </lineage>
</organism>
<name>A0AAE0FVE8_9CHLO</name>
<comment type="caution">
    <text evidence="8">The sequence shown here is derived from an EMBL/GenBank/DDBJ whole genome shotgun (WGS) entry which is preliminary data.</text>
</comment>
<feature type="compositionally biased region" description="Low complexity" evidence="5">
    <location>
        <begin position="58"/>
        <end position="71"/>
    </location>
</feature>
<dbReference type="Gene3D" id="2.20.70.10">
    <property type="match status" value="1"/>
</dbReference>
<reference evidence="8 9" key="1">
    <citation type="journal article" date="2015" name="Genome Biol. Evol.">
        <title>Comparative Genomics of a Bacterivorous Green Alga Reveals Evolutionary Causalities and Consequences of Phago-Mixotrophic Mode of Nutrition.</title>
        <authorList>
            <person name="Burns J.A."/>
            <person name="Paasch A."/>
            <person name="Narechania A."/>
            <person name="Kim E."/>
        </authorList>
    </citation>
    <scope>NUCLEOTIDE SEQUENCE [LARGE SCALE GENOMIC DNA]</scope>
    <source>
        <strain evidence="8 9">PLY_AMNH</strain>
    </source>
</reference>
<evidence type="ECO:0000313" key="8">
    <source>
        <dbReference type="EMBL" id="KAK3266634.1"/>
    </source>
</evidence>
<dbReference type="Gene3D" id="4.10.1000.10">
    <property type="entry name" value="Zinc finger, CCCH-type"/>
    <property type="match status" value="1"/>
</dbReference>
<dbReference type="PROSITE" id="PS50103">
    <property type="entry name" value="ZF_C3H1"/>
    <property type="match status" value="1"/>
</dbReference>